<dbReference type="InterPro" id="IPR018114">
    <property type="entry name" value="TRYPSIN_HIS"/>
</dbReference>
<dbReference type="SUPFAM" id="SSF50494">
    <property type="entry name" value="Trypsin-like serine proteases"/>
    <property type="match status" value="1"/>
</dbReference>
<dbReference type="CDD" id="cd21112">
    <property type="entry name" value="alphaLP-like"/>
    <property type="match status" value="1"/>
</dbReference>
<evidence type="ECO:0000313" key="5">
    <source>
        <dbReference type="Proteomes" id="UP000309174"/>
    </source>
</evidence>
<dbReference type="GO" id="GO:0004252">
    <property type="term" value="F:serine-type endopeptidase activity"/>
    <property type="evidence" value="ECO:0007669"/>
    <property type="project" value="InterPro"/>
</dbReference>
<proteinExistence type="predicted"/>
<dbReference type="Proteomes" id="UP000309174">
    <property type="component" value="Unassembled WGS sequence"/>
</dbReference>
<keyword evidence="5" id="KW-1185">Reference proteome</keyword>
<dbReference type="InterPro" id="IPR004236">
    <property type="entry name" value="Pept_S1_alpha_lytic"/>
</dbReference>
<dbReference type="InterPro" id="IPR009003">
    <property type="entry name" value="Peptidase_S1_PA"/>
</dbReference>
<feature type="domain" description="Peptidase S1A alpha-lytic prodomain" evidence="3">
    <location>
        <begin position="134"/>
        <end position="173"/>
    </location>
</feature>
<evidence type="ECO:0000256" key="1">
    <source>
        <dbReference type="SAM" id="MobiDB-lite"/>
    </source>
</evidence>
<dbReference type="PROSITE" id="PS00135">
    <property type="entry name" value="TRYPSIN_SER"/>
    <property type="match status" value="1"/>
</dbReference>
<dbReference type="InterPro" id="IPR043504">
    <property type="entry name" value="Peptidase_S1_PA_chymotrypsin"/>
</dbReference>
<evidence type="ECO:0000259" key="2">
    <source>
        <dbReference type="Pfam" id="PF00089"/>
    </source>
</evidence>
<dbReference type="Pfam" id="PF00089">
    <property type="entry name" value="Trypsin"/>
    <property type="match status" value="1"/>
</dbReference>
<name>A0A5C4J8U0_9ACTN</name>
<dbReference type="Pfam" id="PF02983">
    <property type="entry name" value="Pro_Al_protease"/>
    <property type="match status" value="1"/>
</dbReference>
<dbReference type="InterPro" id="IPR035070">
    <property type="entry name" value="Streptogrisin_prodomain"/>
</dbReference>
<gene>
    <name evidence="4" type="ORF">ETD83_21450</name>
</gene>
<dbReference type="InterPro" id="IPR001254">
    <property type="entry name" value="Trypsin_dom"/>
</dbReference>
<sequence>DRPRPGTGPVLLEPTPGVGKKVATSSPKLLEAVQRDMRLSRAQAITRLGRQDAAGAVESRARRAAGRSFAGAWLNGDGSSLMVAVTDQRVAPAVRAAGGNPKLVAHRRGELEIARLKLRAHNDKTSGKTSGKATGTVVRGWHIDLARNRVVVQAAPGKQAAAARWVAAAGVPAGLVAYDTGQAPLKAAADVRGGDSFTNSFSKRKCTAGFTVKPLLNVDVLGTDGFITAGHCVDKGNFVDLDDSLIPGVGRTNQSPFPLPGTPPVNSQTQLRDRAFVQFNPGLGTQALPTARSGLFTTIPIVGSQAAGVGSVVCSYGRSSGYRCGPLLSTFQDVIVDLRDDIDNRGSPTILDVHTARFCSSPGDSGGPVITPEGQAQGTVVGSNCTGVGLTSVYQPINRSMNDLQVRLKLAGARPPTPGPVITSFNCYSDGDDENALFTCELYWTGGTDPKQVQVSSNGRWLRKIDNSDYNYYVFAGNCAPFGSTYARVTVVDDDGRRDEDSNPSVCNLS</sequence>
<dbReference type="GO" id="GO:0006508">
    <property type="term" value="P:proteolysis"/>
    <property type="evidence" value="ECO:0007669"/>
    <property type="project" value="InterPro"/>
</dbReference>
<dbReference type="GO" id="GO:0005576">
    <property type="term" value="C:extracellular region"/>
    <property type="evidence" value="ECO:0007669"/>
    <property type="project" value="InterPro"/>
</dbReference>
<dbReference type="EMBL" id="VCKW01000109">
    <property type="protein sequence ID" value="TMQ96271.1"/>
    <property type="molecule type" value="Genomic_DNA"/>
</dbReference>
<dbReference type="OrthoDB" id="3462292at2"/>
<dbReference type="Gene3D" id="2.40.10.10">
    <property type="entry name" value="Trypsin-like serine proteases"/>
    <property type="match status" value="2"/>
</dbReference>
<organism evidence="4 5">
    <name type="scientific">Actinomadura soli</name>
    <dbReference type="NCBI Taxonomy" id="2508997"/>
    <lineage>
        <taxon>Bacteria</taxon>
        <taxon>Bacillati</taxon>
        <taxon>Actinomycetota</taxon>
        <taxon>Actinomycetes</taxon>
        <taxon>Streptosporangiales</taxon>
        <taxon>Thermomonosporaceae</taxon>
        <taxon>Actinomadura</taxon>
    </lineage>
</organism>
<feature type="region of interest" description="Disordered" evidence="1">
    <location>
        <begin position="1"/>
        <end position="22"/>
    </location>
</feature>
<dbReference type="AlphaFoldDB" id="A0A5C4J8U0"/>
<protein>
    <submittedName>
        <fullName evidence="4">S1 family peptidase</fullName>
    </submittedName>
</protein>
<evidence type="ECO:0000259" key="3">
    <source>
        <dbReference type="Pfam" id="PF02983"/>
    </source>
</evidence>
<dbReference type="PROSITE" id="PS00134">
    <property type="entry name" value="TRYPSIN_HIS"/>
    <property type="match status" value="1"/>
</dbReference>
<feature type="domain" description="Peptidase S1" evidence="2">
    <location>
        <begin position="222"/>
        <end position="400"/>
    </location>
</feature>
<accession>A0A5C4J8U0</accession>
<reference evidence="4 5" key="1">
    <citation type="submission" date="2019-05" db="EMBL/GenBank/DDBJ databases">
        <title>Draft genome sequence of Actinomadura sp. 14C53.</title>
        <authorList>
            <person name="Saricaoglu S."/>
            <person name="Isik K."/>
        </authorList>
    </citation>
    <scope>NUCLEOTIDE SEQUENCE [LARGE SCALE GENOMIC DNA]</scope>
    <source>
        <strain evidence="4 5">14C53</strain>
    </source>
</reference>
<comment type="caution">
    <text evidence="4">The sequence shown here is derived from an EMBL/GenBank/DDBJ whole genome shotgun (WGS) entry which is preliminary data.</text>
</comment>
<dbReference type="InterPro" id="IPR033116">
    <property type="entry name" value="TRYPSIN_SER"/>
</dbReference>
<evidence type="ECO:0000313" key="4">
    <source>
        <dbReference type="EMBL" id="TMQ96271.1"/>
    </source>
</evidence>
<dbReference type="RefSeq" id="WP_138646925.1">
    <property type="nucleotide sequence ID" value="NZ_VCKW01000109.1"/>
</dbReference>
<feature type="non-terminal residue" evidence="4">
    <location>
        <position position="1"/>
    </location>
</feature>
<dbReference type="Gene3D" id="3.30.300.50">
    <property type="match status" value="2"/>
</dbReference>